<sequence length="288" mass="32486">MPQTKEVSLSAFELMMLREAKLLGVGLITLLHFSFLSFCAASENQRCRPSSCGDIQNISIPFRLKGDPLGCGHPDPAYELLLAREEQLFPLPLYSLTIDDLYGYEYPVELETVVLMNCARPIFDPYYIPIVPCNRTNATFSSSQPYAYALAADYMQSPAIFQQICKKSCLWGSSFHFLSSRCHECQSERQLVHGIFSNNTIQCLDDERNFETLISPYTTQVLFLHLAFDLLQLKVLLITGFNHAGREDAFDQSGFSGTTIAIGTALIVPSIIFHDLQIELFIIMLHIF</sequence>
<gene>
    <name evidence="1" type="ORF">CK203_106683</name>
</gene>
<proteinExistence type="predicted"/>
<protein>
    <recommendedName>
        <fullName evidence="3">Wall-associated receptor kinase galacturonan-binding domain-containing protein</fullName>
    </recommendedName>
</protein>
<comment type="caution">
    <text evidence="1">The sequence shown here is derived from an EMBL/GenBank/DDBJ whole genome shotgun (WGS) entry which is preliminary data.</text>
</comment>
<organism evidence="1 2">
    <name type="scientific">Vitis vinifera</name>
    <name type="common">Grape</name>
    <dbReference type="NCBI Taxonomy" id="29760"/>
    <lineage>
        <taxon>Eukaryota</taxon>
        <taxon>Viridiplantae</taxon>
        <taxon>Streptophyta</taxon>
        <taxon>Embryophyta</taxon>
        <taxon>Tracheophyta</taxon>
        <taxon>Spermatophyta</taxon>
        <taxon>Magnoliopsida</taxon>
        <taxon>eudicotyledons</taxon>
        <taxon>Gunneridae</taxon>
        <taxon>Pentapetalae</taxon>
        <taxon>rosids</taxon>
        <taxon>Vitales</taxon>
        <taxon>Vitaceae</taxon>
        <taxon>Viteae</taxon>
        <taxon>Vitis</taxon>
    </lineage>
</organism>
<reference evidence="1 2" key="1">
    <citation type="journal article" date="2018" name="PLoS Genet.">
        <title>Population sequencing reveals clonal diversity and ancestral inbreeding in the grapevine cultivar Chardonnay.</title>
        <authorList>
            <person name="Roach M.J."/>
            <person name="Johnson D.L."/>
            <person name="Bohlmann J."/>
            <person name="van Vuuren H.J."/>
            <person name="Jones S.J."/>
            <person name="Pretorius I.S."/>
            <person name="Schmidt S.A."/>
            <person name="Borneman A.R."/>
        </authorList>
    </citation>
    <scope>NUCLEOTIDE SEQUENCE [LARGE SCALE GENOMIC DNA]</scope>
    <source>
        <strain evidence="2">cv. Chardonnay</strain>
        <tissue evidence="1">Leaf</tissue>
    </source>
</reference>
<dbReference type="Proteomes" id="UP000288805">
    <property type="component" value="Unassembled WGS sequence"/>
</dbReference>
<name>A0A438DJN9_VITVI</name>
<evidence type="ECO:0008006" key="3">
    <source>
        <dbReference type="Google" id="ProtNLM"/>
    </source>
</evidence>
<evidence type="ECO:0000313" key="1">
    <source>
        <dbReference type="EMBL" id="RVW35690.1"/>
    </source>
</evidence>
<evidence type="ECO:0000313" key="2">
    <source>
        <dbReference type="Proteomes" id="UP000288805"/>
    </source>
</evidence>
<accession>A0A438DJN9</accession>
<dbReference type="EMBL" id="QGNW01001595">
    <property type="protein sequence ID" value="RVW35690.1"/>
    <property type="molecule type" value="Genomic_DNA"/>
</dbReference>
<dbReference type="AlphaFoldDB" id="A0A438DJN9"/>